<comment type="caution">
    <text evidence="4">The sequence shown here is derived from an EMBL/GenBank/DDBJ whole genome shotgun (WGS) entry which is preliminary data.</text>
</comment>
<dbReference type="InterPro" id="IPR016763">
    <property type="entry name" value="VAP"/>
</dbReference>
<dbReference type="Proteomes" id="UP000015354">
    <property type="component" value="Unassembled WGS sequence"/>
</dbReference>
<comment type="similarity">
    <text evidence="1">Belongs to the VAMP-associated protein (VAP) (TC 9.B.17) family.</text>
</comment>
<accession>S9UXW6</accession>
<evidence type="ECO:0000313" key="5">
    <source>
        <dbReference type="Proteomes" id="UP000015354"/>
    </source>
</evidence>
<dbReference type="PANTHER" id="PTHR10809:SF132">
    <property type="entry name" value="MSP DOMAIN-CONTAINING PROTEIN"/>
    <property type="match status" value="1"/>
</dbReference>
<proteinExistence type="inferred from homology"/>
<evidence type="ECO:0000259" key="3">
    <source>
        <dbReference type="PROSITE" id="PS50202"/>
    </source>
</evidence>
<dbReference type="GO" id="GO:0061817">
    <property type="term" value="P:endoplasmic reticulum-plasma membrane tethering"/>
    <property type="evidence" value="ECO:0007669"/>
    <property type="project" value="TreeGrafter"/>
</dbReference>
<dbReference type="Gene3D" id="2.60.40.10">
    <property type="entry name" value="Immunoglobulins"/>
    <property type="match status" value="1"/>
</dbReference>
<dbReference type="GO" id="GO:0090158">
    <property type="term" value="P:endoplasmic reticulum membrane organization"/>
    <property type="evidence" value="ECO:0007669"/>
    <property type="project" value="TreeGrafter"/>
</dbReference>
<keyword evidence="5" id="KW-1185">Reference proteome</keyword>
<evidence type="ECO:0000313" key="4">
    <source>
        <dbReference type="EMBL" id="EPY33678.1"/>
    </source>
</evidence>
<feature type="compositionally biased region" description="Low complexity" evidence="2">
    <location>
        <begin position="147"/>
        <end position="172"/>
    </location>
</feature>
<name>S9UXW6_9TRYP</name>
<dbReference type="Pfam" id="PF00635">
    <property type="entry name" value="Motile_Sperm"/>
    <property type="match status" value="1"/>
</dbReference>
<evidence type="ECO:0000256" key="2">
    <source>
        <dbReference type="SAM" id="MobiDB-lite"/>
    </source>
</evidence>
<dbReference type="InterPro" id="IPR008962">
    <property type="entry name" value="PapD-like_sf"/>
</dbReference>
<dbReference type="PROSITE" id="PS50202">
    <property type="entry name" value="MSP"/>
    <property type="match status" value="1"/>
</dbReference>
<dbReference type="SUPFAM" id="SSF49354">
    <property type="entry name" value="PapD-like"/>
    <property type="match status" value="1"/>
</dbReference>
<dbReference type="PANTHER" id="PTHR10809">
    <property type="entry name" value="VESICLE-ASSOCIATED MEMBRANE PROTEIN-ASSOCIATED PROTEIN"/>
    <property type="match status" value="1"/>
</dbReference>
<dbReference type="GO" id="GO:0005886">
    <property type="term" value="C:plasma membrane"/>
    <property type="evidence" value="ECO:0007669"/>
    <property type="project" value="TreeGrafter"/>
</dbReference>
<protein>
    <recommendedName>
        <fullName evidence="3">MSP domain-containing protein</fullName>
    </recommendedName>
</protein>
<feature type="region of interest" description="Disordered" evidence="2">
    <location>
        <begin position="139"/>
        <end position="172"/>
    </location>
</feature>
<gene>
    <name evidence="4" type="ORF">STCU_02088</name>
</gene>
<dbReference type="OrthoDB" id="264603at2759"/>
<evidence type="ECO:0000256" key="1">
    <source>
        <dbReference type="ARBA" id="ARBA00008932"/>
    </source>
</evidence>
<dbReference type="InterPro" id="IPR000535">
    <property type="entry name" value="MSP_dom"/>
</dbReference>
<dbReference type="GO" id="GO:0005789">
    <property type="term" value="C:endoplasmic reticulum membrane"/>
    <property type="evidence" value="ECO:0007669"/>
    <property type="project" value="InterPro"/>
</dbReference>
<reference evidence="4 5" key="1">
    <citation type="journal article" date="2013" name="PLoS ONE">
        <title>Predicting the Proteins of Angomonas deanei, Strigomonas culicis and Their Respective Endosymbionts Reveals New Aspects of the Trypanosomatidae Family.</title>
        <authorList>
            <person name="Motta M.C."/>
            <person name="Martins A.C."/>
            <person name="de Souza S.S."/>
            <person name="Catta-Preta C.M."/>
            <person name="Silva R."/>
            <person name="Klein C.C."/>
            <person name="de Almeida L.G."/>
            <person name="de Lima Cunha O."/>
            <person name="Ciapina L.P."/>
            <person name="Brocchi M."/>
            <person name="Colabardini A.C."/>
            <person name="de Araujo Lima B."/>
            <person name="Machado C.R."/>
            <person name="de Almeida Soares C.M."/>
            <person name="Probst C.M."/>
            <person name="de Menezes C.B."/>
            <person name="Thompson C.E."/>
            <person name="Bartholomeu D.C."/>
            <person name="Gradia D.F."/>
            <person name="Pavoni D.P."/>
            <person name="Grisard E.C."/>
            <person name="Fantinatti-Garboggini F."/>
            <person name="Marchini F.K."/>
            <person name="Rodrigues-Luiz G.F."/>
            <person name="Wagner G."/>
            <person name="Goldman G.H."/>
            <person name="Fietto J.L."/>
            <person name="Elias M.C."/>
            <person name="Goldman M.H."/>
            <person name="Sagot M.F."/>
            <person name="Pereira M."/>
            <person name="Stoco P.H."/>
            <person name="de Mendonca-Neto R.P."/>
            <person name="Teixeira S.M."/>
            <person name="Maciel T.E."/>
            <person name="de Oliveira Mendes T.A."/>
            <person name="Urmenyi T.P."/>
            <person name="de Souza W."/>
            <person name="Schenkman S."/>
            <person name="de Vasconcelos A.T."/>
        </authorList>
    </citation>
    <scope>NUCLEOTIDE SEQUENCE [LARGE SCALE GENOMIC DNA]</scope>
</reference>
<dbReference type="InterPro" id="IPR013783">
    <property type="entry name" value="Ig-like_fold"/>
</dbReference>
<dbReference type="EMBL" id="ATMH01002088">
    <property type="protein sequence ID" value="EPY33678.1"/>
    <property type="molecule type" value="Genomic_DNA"/>
</dbReference>
<feature type="domain" description="MSP" evidence="3">
    <location>
        <begin position="1"/>
        <end position="133"/>
    </location>
</feature>
<sequence>MSTPNLIVNPEKFELVAGVSEDYTIELTNVGYDAIIFRLLTTSPDRYIVRHTKGVIRGNSSMKVMVSINKQYVQDHQHDDTKIVKDDFRVESALLEESDIVEPRFANVPQLIKEKKNAHPENIVKKMIRCHLRLDAAATGTSPSVGSAPASRPNAEAASAAPAKAAGTAMTAKQMEANTLREKNQREEVGTQTQMSMAKKAALVLMVLALLYTLLLR</sequence>
<organism evidence="4 5">
    <name type="scientific">Strigomonas culicis</name>
    <dbReference type="NCBI Taxonomy" id="28005"/>
    <lineage>
        <taxon>Eukaryota</taxon>
        <taxon>Discoba</taxon>
        <taxon>Euglenozoa</taxon>
        <taxon>Kinetoplastea</taxon>
        <taxon>Metakinetoplastina</taxon>
        <taxon>Trypanosomatida</taxon>
        <taxon>Trypanosomatidae</taxon>
        <taxon>Strigomonadinae</taxon>
        <taxon>Strigomonas</taxon>
    </lineage>
</organism>
<dbReference type="AlphaFoldDB" id="S9UXW6"/>